<dbReference type="GO" id="GO:0003756">
    <property type="term" value="F:protein disulfide isomerase activity"/>
    <property type="evidence" value="ECO:0000318"/>
    <property type="project" value="GO_Central"/>
</dbReference>
<protein>
    <recommendedName>
        <fullName evidence="5">Thioredoxin domain-containing protein</fullName>
    </recommendedName>
</protein>
<keyword evidence="4" id="KW-1185">Reference proteome</keyword>
<sequence length="548" mass="63154">MIFSFLCLSLCVNRVKFVDNKEFRNLTNTHDTVVALILSEDSDHFWQYCEVFSHSVEIGANATFVVVTELNAPKAYRKYTMSEPCYSFFFNHSAVFATRASIDLEILKHVLTASLLRQPIKISTVEEFNANFDAFPYTIISTEEHMESAHSLYIKHSFSKGPLGYCQAPASFFEKVGCNPQNYILYRKSEETFAEFNGTDNDLNRAAQNLLNYEIDRNTMILSERNIVTVIHDGDAHPIVPFLPVARRHISNLYGYLDEDAYSFIIGLLSNIQAPKPYLTVLNFTGLWVSEPLLDLSEEKIEEYVTKVEKNEVKKIYTSEPVNETEEYKLVGTNYEEFLKNDEKDTLIFYISSYNMNESIPMVNNYNSYAKSHNINARVAYIDYLNNSCSLGFPQILYQPHCQFFPAKNYDKSVHVVISGTIHSILRFFKEKGHNEINLEGVDRDDEVEKKFIMDNIFYLSLEDKPVLKQLLEEYTAKYGILSGIGTDYNTTTRVLFKGIRGVIDNEDEFEDGDVPGDEYVDDDDYYYYEEDDAPKFKPKASLLTEEL</sequence>
<dbReference type="OrthoDB" id="427280at2759"/>
<keyword evidence="2" id="KW-0732">Signal</keyword>
<reference evidence="3" key="2">
    <citation type="journal article" date="2007" name="Science">
        <title>Draft genome sequence of the sexually transmitted pathogen Trichomonas vaginalis.</title>
        <authorList>
            <person name="Carlton J.M."/>
            <person name="Hirt R.P."/>
            <person name="Silva J.C."/>
            <person name="Delcher A.L."/>
            <person name="Schatz M."/>
            <person name="Zhao Q."/>
            <person name="Wortman J.R."/>
            <person name="Bidwell S.L."/>
            <person name="Alsmark U.C.M."/>
            <person name="Besteiro S."/>
            <person name="Sicheritz-Ponten T."/>
            <person name="Noel C.J."/>
            <person name="Dacks J.B."/>
            <person name="Foster P.G."/>
            <person name="Simillion C."/>
            <person name="Van de Peer Y."/>
            <person name="Miranda-Saavedra D."/>
            <person name="Barton G.J."/>
            <person name="Westrop G.D."/>
            <person name="Mueller S."/>
            <person name="Dessi D."/>
            <person name="Fiori P.L."/>
            <person name="Ren Q."/>
            <person name="Paulsen I."/>
            <person name="Zhang H."/>
            <person name="Bastida-Corcuera F.D."/>
            <person name="Simoes-Barbosa A."/>
            <person name="Brown M.T."/>
            <person name="Hayes R.D."/>
            <person name="Mukherjee M."/>
            <person name="Okumura C.Y."/>
            <person name="Schneider R."/>
            <person name="Smith A.J."/>
            <person name="Vanacova S."/>
            <person name="Villalvazo M."/>
            <person name="Haas B.J."/>
            <person name="Pertea M."/>
            <person name="Feldblyum T.V."/>
            <person name="Utterback T.R."/>
            <person name="Shu C.L."/>
            <person name="Osoegawa K."/>
            <person name="de Jong P.J."/>
            <person name="Hrdy I."/>
            <person name="Horvathova L."/>
            <person name="Zubacova Z."/>
            <person name="Dolezal P."/>
            <person name="Malik S.B."/>
            <person name="Logsdon J.M. Jr."/>
            <person name="Henze K."/>
            <person name="Gupta A."/>
            <person name="Wang C.C."/>
            <person name="Dunne R.L."/>
            <person name="Upcroft J.A."/>
            <person name="Upcroft P."/>
            <person name="White O."/>
            <person name="Salzberg S.L."/>
            <person name="Tang P."/>
            <person name="Chiu C.-H."/>
            <person name="Lee Y.-S."/>
            <person name="Embley T.M."/>
            <person name="Coombs G.H."/>
            <person name="Mottram J.C."/>
            <person name="Tachezy J."/>
            <person name="Fraser-Liggett C.M."/>
            <person name="Johnson P.J."/>
        </authorList>
    </citation>
    <scope>NUCLEOTIDE SEQUENCE [LARGE SCALE GENOMIC DNA]</scope>
    <source>
        <strain evidence="3">G3</strain>
    </source>
</reference>
<organism evidence="3 4">
    <name type="scientific">Trichomonas vaginalis (strain ATCC PRA-98 / G3)</name>
    <dbReference type="NCBI Taxonomy" id="412133"/>
    <lineage>
        <taxon>Eukaryota</taxon>
        <taxon>Metamonada</taxon>
        <taxon>Parabasalia</taxon>
        <taxon>Trichomonadida</taxon>
        <taxon>Trichomonadidae</taxon>
        <taxon>Trichomonas</taxon>
    </lineage>
</organism>
<evidence type="ECO:0008006" key="5">
    <source>
        <dbReference type="Google" id="ProtNLM"/>
    </source>
</evidence>
<dbReference type="InParanoid" id="A2G1M1"/>
<dbReference type="KEGG" id="tva:4746608"/>
<evidence type="ECO:0000313" key="3">
    <source>
        <dbReference type="EMBL" id="EAX88941.1"/>
    </source>
</evidence>
<reference evidence="3" key="1">
    <citation type="submission" date="2006-10" db="EMBL/GenBank/DDBJ databases">
        <authorList>
            <person name="Amadeo P."/>
            <person name="Zhao Q."/>
            <person name="Wortman J."/>
            <person name="Fraser-Liggett C."/>
            <person name="Carlton J."/>
        </authorList>
    </citation>
    <scope>NUCLEOTIDE SEQUENCE</scope>
    <source>
        <strain evidence="3">G3</strain>
    </source>
</reference>
<dbReference type="EMBL" id="DS114250">
    <property type="protein sequence ID" value="EAX88941.1"/>
    <property type="molecule type" value="Genomic_DNA"/>
</dbReference>
<proteinExistence type="inferred from homology"/>
<dbReference type="AlphaFoldDB" id="A2G1M1"/>
<feature type="chain" id="PRO_5002643508" description="Thioredoxin domain-containing protein" evidence="2">
    <location>
        <begin position="18"/>
        <end position="548"/>
    </location>
</feature>
<name>A2G1M1_TRIV3</name>
<dbReference type="GO" id="GO:0034976">
    <property type="term" value="P:response to endoplasmic reticulum stress"/>
    <property type="evidence" value="ECO:0000318"/>
    <property type="project" value="GO_Central"/>
</dbReference>
<feature type="signal peptide" evidence="2">
    <location>
        <begin position="1"/>
        <end position="17"/>
    </location>
</feature>
<dbReference type="SMR" id="A2G1M1"/>
<dbReference type="VEuPathDB" id="TrichDB:TVAGG3_0417450"/>
<dbReference type="VEuPathDB" id="TrichDB:TVAG_375890"/>
<dbReference type="GO" id="GO:0006457">
    <property type="term" value="P:protein folding"/>
    <property type="evidence" value="ECO:0000318"/>
    <property type="project" value="GO_Central"/>
</dbReference>
<comment type="similarity">
    <text evidence="1">Belongs to the protein disulfide isomerase family.</text>
</comment>
<evidence type="ECO:0000256" key="2">
    <source>
        <dbReference type="SAM" id="SignalP"/>
    </source>
</evidence>
<gene>
    <name evidence="3" type="ORF">TVAG_375890</name>
</gene>
<dbReference type="PANTHER" id="PTHR18929">
    <property type="entry name" value="PROTEIN DISULFIDE ISOMERASE"/>
    <property type="match status" value="1"/>
</dbReference>
<accession>A2G1M1</accession>
<evidence type="ECO:0000256" key="1">
    <source>
        <dbReference type="ARBA" id="ARBA00006347"/>
    </source>
</evidence>
<evidence type="ECO:0000313" key="4">
    <source>
        <dbReference type="Proteomes" id="UP000001542"/>
    </source>
</evidence>
<dbReference type="PANTHER" id="PTHR18929:SF246">
    <property type="entry name" value="PROTEIN DISULFIDE ISOMERASE-LIKE 1-4"/>
    <property type="match status" value="1"/>
</dbReference>
<dbReference type="GO" id="GO:0005783">
    <property type="term" value="C:endoplasmic reticulum"/>
    <property type="evidence" value="ECO:0000318"/>
    <property type="project" value="GO_Central"/>
</dbReference>
<dbReference type="RefSeq" id="XP_001301871.1">
    <property type="nucleotide sequence ID" value="XM_001301870.1"/>
</dbReference>
<dbReference type="Proteomes" id="UP000001542">
    <property type="component" value="Unassembled WGS sequence"/>
</dbReference>